<feature type="disulfide bond" evidence="6">
    <location>
        <begin position="405"/>
        <end position="414"/>
    </location>
</feature>
<proteinExistence type="predicted"/>
<keyword evidence="4 6" id="KW-1015">Disulfide bond</keyword>
<accession>A0A8W8LY67</accession>
<dbReference type="AlphaFoldDB" id="A0A8W8LY67"/>
<keyword evidence="7" id="KW-1133">Transmembrane helix</keyword>
<dbReference type="InterPro" id="IPR000742">
    <property type="entry name" value="EGF"/>
</dbReference>
<reference evidence="10" key="1">
    <citation type="submission" date="2022-08" db="UniProtKB">
        <authorList>
            <consortium name="EnsemblMetazoa"/>
        </authorList>
    </citation>
    <scope>IDENTIFICATION</scope>
    <source>
        <strain evidence="10">05x7-T-G4-1.051#20</strain>
    </source>
</reference>
<dbReference type="EnsemblMetazoa" id="G30678.3">
    <property type="protein sequence ID" value="G30678.3:cds"/>
    <property type="gene ID" value="G30678"/>
</dbReference>
<dbReference type="Gene3D" id="2.10.25.10">
    <property type="entry name" value="Laminin"/>
    <property type="match status" value="1"/>
</dbReference>
<dbReference type="PROSITE" id="PS00022">
    <property type="entry name" value="EGF_1"/>
    <property type="match status" value="1"/>
</dbReference>
<feature type="transmembrane region" description="Helical" evidence="7">
    <location>
        <begin position="448"/>
        <end position="470"/>
    </location>
</feature>
<keyword evidence="11" id="KW-1185">Reference proteome</keyword>
<evidence type="ECO:0000256" key="7">
    <source>
        <dbReference type="SAM" id="Phobius"/>
    </source>
</evidence>
<dbReference type="FunFam" id="2.10.25.10:FF:000100">
    <property type="entry name" value="neurogenic locus notch homolog protein 3"/>
    <property type="match status" value="1"/>
</dbReference>
<keyword evidence="7" id="KW-0812">Transmembrane</keyword>
<dbReference type="PANTHER" id="PTHR24033:SF224">
    <property type="entry name" value="C-TYPE LECTIN"/>
    <property type="match status" value="1"/>
</dbReference>
<dbReference type="SMART" id="SM00181">
    <property type="entry name" value="EGF"/>
    <property type="match status" value="1"/>
</dbReference>
<evidence type="ECO:0000256" key="3">
    <source>
        <dbReference type="ARBA" id="ARBA00022737"/>
    </source>
</evidence>
<evidence type="ECO:0000256" key="2">
    <source>
        <dbReference type="ARBA" id="ARBA00022729"/>
    </source>
</evidence>
<feature type="disulfide bond" evidence="6">
    <location>
        <begin position="386"/>
        <end position="403"/>
    </location>
</feature>
<comment type="caution">
    <text evidence="6">Lacks conserved residue(s) required for the propagation of feature annotation.</text>
</comment>
<feature type="domain" description="EGF-like" evidence="9">
    <location>
        <begin position="377"/>
        <end position="415"/>
    </location>
</feature>
<evidence type="ECO:0000256" key="4">
    <source>
        <dbReference type="ARBA" id="ARBA00023157"/>
    </source>
</evidence>
<keyword evidence="3" id="KW-0677">Repeat</keyword>
<evidence type="ECO:0000256" key="1">
    <source>
        <dbReference type="ARBA" id="ARBA00022536"/>
    </source>
</evidence>
<dbReference type="InterPro" id="IPR051830">
    <property type="entry name" value="NOTCH_homolog"/>
</dbReference>
<organism evidence="10 11">
    <name type="scientific">Magallana gigas</name>
    <name type="common">Pacific oyster</name>
    <name type="synonym">Crassostrea gigas</name>
    <dbReference type="NCBI Taxonomy" id="29159"/>
    <lineage>
        <taxon>Eukaryota</taxon>
        <taxon>Metazoa</taxon>
        <taxon>Spiralia</taxon>
        <taxon>Lophotrochozoa</taxon>
        <taxon>Mollusca</taxon>
        <taxon>Bivalvia</taxon>
        <taxon>Autobranchia</taxon>
        <taxon>Pteriomorphia</taxon>
        <taxon>Ostreida</taxon>
        <taxon>Ostreoidea</taxon>
        <taxon>Ostreidae</taxon>
        <taxon>Magallana</taxon>
    </lineage>
</organism>
<keyword evidence="5" id="KW-0325">Glycoprotein</keyword>
<evidence type="ECO:0000259" key="9">
    <source>
        <dbReference type="PROSITE" id="PS50026"/>
    </source>
</evidence>
<evidence type="ECO:0000256" key="8">
    <source>
        <dbReference type="SAM" id="SignalP"/>
    </source>
</evidence>
<sequence>MSGKYLILCISLVFKLVETSHFRGGTISWKPTGNGNEVRFSFKLGWAYGRGPGCTPSNVGQLVTGHNSSYWQCTSGCNGTVNLANTNYICTGASVSDNWEQGENTFTYTFSGIGPYTVEFTGGAWVSLDFGSAGSWSVGAIVYLGNRSDTHYRNRSPVTTGKPMYTVQYGCQATIRIPVVDDDGDTVRCRWSTGSECVSICNALPSATIDSNTCTISFPANHTSNGIYAVAVSVEDYPKSTMTIETQVYTTSTKMSTVNLQFLVQTPNVSGNCNDKPRFISPTPVQGSTIQTTTLQIFRLSFYVTSTRSITKIDITSPAGMTYTSLQSVPSQPGSVFVATSWTPQENQIGIHIVCALAEDSIRKTSDSRCINVNVNDGGPCLSGPCRSNGTCVRNGLTQNYTCTCVPGFTGRFCEIDINECDPSPCIFLFDCENRINGHQCNLIEWKLALIILSFVMLSLIAICGFTYIFKRKKYKNMKDNWLANFVGIDQADVQPRVLFTRKFKSGGFKHITEE</sequence>
<name>A0A8W8LY67_MAGGI</name>
<evidence type="ECO:0000256" key="5">
    <source>
        <dbReference type="ARBA" id="ARBA00023180"/>
    </source>
</evidence>
<keyword evidence="2 8" id="KW-0732">Signal</keyword>
<dbReference type="SUPFAM" id="SSF57196">
    <property type="entry name" value="EGF/Laminin"/>
    <property type="match status" value="1"/>
</dbReference>
<feature type="chain" id="PRO_5036469503" description="EGF-like domain-containing protein" evidence="8">
    <location>
        <begin position="20"/>
        <end position="515"/>
    </location>
</feature>
<keyword evidence="1 6" id="KW-0245">EGF-like domain</keyword>
<evidence type="ECO:0000313" key="10">
    <source>
        <dbReference type="EnsemblMetazoa" id="G30678.3:cds"/>
    </source>
</evidence>
<evidence type="ECO:0000256" key="6">
    <source>
        <dbReference type="PROSITE-ProRule" id="PRU00076"/>
    </source>
</evidence>
<dbReference type="PROSITE" id="PS01186">
    <property type="entry name" value="EGF_2"/>
    <property type="match status" value="1"/>
</dbReference>
<keyword evidence="7" id="KW-0472">Membrane</keyword>
<protein>
    <recommendedName>
        <fullName evidence="9">EGF-like domain-containing protein</fullName>
    </recommendedName>
</protein>
<dbReference type="PROSITE" id="PS50026">
    <property type="entry name" value="EGF_3"/>
    <property type="match status" value="1"/>
</dbReference>
<dbReference type="CDD" id="cd00054">
    <property type="entry name" value="EGF_CA"/>
    <property type="match status" value="1"/>
</dbReference>
<evidence type="ECO:0000313" key="11">
    <source>
        <dbReference type="Proteomes" id="UP000005408"/>
    </source>
</evidence>
<feature type="signal peptide" evidence="8">
    <location>
        <begin position="1"/>
        <end position="19"/>
    </location>
</feature>
<dbReference type="Pfam" id="PF00008">
    <property type="entry name" value="EGF"/>
    <property type="match status" value="1"/>
</dbReference>
<dbReference type="Proteomes" id="UP000005408">
    <property type="component" value="Unassembled WGS sequence"/>
</dbReference>
<dbReference type="PANTHER" id="PTHR24033">
    <property type="entry name" value="EGF-LIKE DOMAIN-CONTAINING PROTEIN"/>
    <property type="match status" value="1"/>
</dbReference>